<gene>
    <name evidence="2" type="ORF">SACU0126_LOCUS31192</name>
</gene>
<dbReference type="Gene3D" id="1.25.40.10">
    <property type="entry name" value="Tetratricopeptide repeat domain"/>
    <property type="match status" value="2"/>
</dbReference>
<dbReference type="InterPro" id="IPR053209">
    <property type="entry name" value="Gramillin-biosynth_MTr"/>
</dbReference>
<evidence type="ECO:0000256" key="1">
    <source>
        <dbReference type="SAM" id="MobiDB-lite"/>
    </source>
</evidence>
<dbReference type="PANTHER" id="PTHR47643:SF2">
    <property type="entry name" value="TPR DOMAIN PROTEIN (AFU_ORTHOLOGUE AFUA_5G12710)"/>
    <property type="match status" value="1"/>
</dbReference>
<reference evidence="2" key="1">
    <citation type="submission" date="2021-01" db="EMBL/GenBank/DDBJ databases">
        <authorList>
            <person name="Corre E."/>
            <person name="Pelletier E."/>
            <person name="Niang G."/>
            <person name="Scheremetjew M."/>
            <person name="Finn R."/>
            <person name="Kale V."/>
            <person name="Holt S."/>
            <person name="Cochrane G."/>
            <person name="Meng A."/>
            <person name="Brown T."/>
            <person name="Cohen L."/>
        </authorList>
    </citation>
    <scope>NUCLEOTIDE SEQUENCE</scope>
    <source>
        <strain evidence="2">SPMC142</strain>
    </source>
</reference>
<protein>
    <submittedName>
        <fullName evidence="2">Uncharacterized protein</fullName>
    </submittedName>
</protein>
<accession>A0A7S3X4M6</accession>
<evidence type="ECO:0000313" key="2">
    <source>
        <dbReference type="EMBL" id="CAE0596132.1"/>
    </source>
</evidence>
<proteinExistence type="predicted"/>
<organism evidence="2">
    <name type="scientific">Strombidinopsis acuminata</name>
    <dbReference type="NCBI Taxonomy" id="141414"/>
    <lineage>
        <taxon>Eukaryota</taxon>
        <taxon>Sar</taxon>
        <taxon>Alveolata</taxon>
        <taxon>Ciliophora</taxon>
        <taxon>Intramacronucleata</taxon>
        <taxon>Spirotrichea</taxon>
        <taxon>Choreotrichia</taxon>
        <taxon>Choreotrichida</taxon>
        <taxon>Strombidinopsidae</taxon>
        <taxon>Strombidinopsis</taxon>
    </lineage>
</organism>
<dbReference type="PANTHER" id="PTHR47643">
    <property type="entry name" value="TPR DOMAIN PROTEIN (AFU_ORTHOLOGUE AFUA_5G12710)"/>
    <property type="match status" value="1"/>
</dbReference>
<feature type="region of interest" description="Disordered" evidence="1">
    <location>
        <begin position="326"/>
        <end position="347"/>
    </location>
</feature>
<dbReference type="SUPFAM" id="SSF48452">
    <property type="entry name" value="TPR-like"/>
    <property type="match status" value="2"/>
</dbReference>
<sequence length="1061" mass="117346">MRSSPLILGTQRSQTQIDSEAVKQRLEASVSHIKKWLKKQTLSITYANESCCNPMKDRVRQKEKSLSPMRIDELQVGVVHAGRQIKGIIVSPPFSMVGTRFVLEDAFGAAVVVSVYYDEDDVQQRDVQLRADADFPVGKQICIAEPFYKIANDGSPMIRVDMPSMDISTVCDARPLDAAAWHSLGNHFYSCEYRSMKGAKESWTRAVSLLGPPTSILLSNCSAAYLQIGQNGAAALYAGAGLHIDPTNHKAAFRLVSALSRVRGQHANSTALASLCADHFPALQDLFHSEYSGDHATCPEWRVDEPWWEADEVVNHLLDAVVQNGVPKHSVTSSNNPGQKGSRPPNWEEIKATANNDFRASRFPQAIDGYLRALDAQPECERISQLFSNLAVTVDENHDGKISSLGDATCAIVLRPRLIKAWVRRASALSALGLHGAVVATCKAAHTVASACQQDDLSNSEQKTLQAAIHKLCRLEQAAADGISTHQLMSTTKINNAARVTPDSAHDAMLRTLRFLLMKMPAKEQVRVFGERIQPLPNYTREVLSHPMGLPIGVDHGWALKYLDRSYNNAAMLPYSMEMSIRNPEWTPSIRDTIHRLGNNDPRKLRWWSCVDEGFVYDDGQSHTLDQGWYPTCMIRHSFSNQVYSAETFICGTTHVAVGFVDLGMLLFSDFIAVDGHPSVPCRFVGVESSPYAIAKALVLWQMLQQAPPPSQSAIRQAHLKSVLQVWFSTTWTNDTRARLDVALKTLLSDSSTSSNSQRVRRLLQYWRASAGVPLHQARSEHAKSTDENQSYIGCLLRKADRVAMARYELTGDVGVGNKPACGNILRFDCPSDVPPAEQDESILCTLELQSVISAVQKAGGSISVLEAAEALLLTGLDKLSISCRAGHVTTEFRCAPFENIVDEIAALSPRTISWSNIPDYFTPTQFHRLARLCSVQGTLHWASSMNWVSKVRGAFLMDYESATTRSKILESSHKAFRENLEETGMKLFLRCPLPENPFNSTLLVLAPNCFPKWLAVWLHAAQNSGTTCILDDDSINAPALINPLTPRGSSSFLFKWRYGN</sequence>
<feature type="compositionally biased region" description="Polar residues" evidence="1">
    <location>
        <begin position="330"/>
        <end position="339"/>
    </location>
</feature>
<dbReference type="EMBL" id="HBIQ01097862">
    <property type="protein sequence ID" value="CAE0596132.1"/>
    <property type="molecule type" value="Transcribed_RNA"/>
</dbReference>
<dbReference type="InterPro" id="IPR011990">
    <property type="entry name" value="TPR-like_helical_dom_sf"/>
</dbReference>
<name>A0A7S3X4M6_9SPIT</name>
<dbReference type="AlphaFoldDB" id="A0A7S3X4M6"/>